<dbReference type="AlphaFoldDB" id="A0A0F9E9M6"/>
<dbReference type="CDD" id="cd02440">
    <property type="entry name" value="AdoMet_MTases"/>
    <property type="match status" value="1"/>
</dbReference>
<sequence>MNILDVEQWVTPASKYKEERAGNFRIRRMDYLPGLYILGGIDEHVYYSVKKPIPITRLEECVNGEWHELMVDDPLHSMSMLKYAQASTGNVLVAGLGLGLIAHELVKIKGVETTITVIEESADVCRLVSQYLPTRIELINCDFWDFIKDDKTEWDTILVDIWSVYDIQRQIHPRLTEVLPSYFSLKGKHPNAKLSLCGYPQLSDIKPGEIKREGKWHLYSHQMLRGSMRDYIIDQVKKPLMKAIIVLANRYPEPTRENCINSNSHILLDIQDEFLTYEDHKGRRDLFKAIFRILIGEYEHDPYYHYRFDWF</sequence>
<comment type="caution">
    <text evidence="1">The sequence shown here is derived from an EMBL/GenBank/DDBJ whole genome shotgun (WGS) entry which is preliminary data.</text>
</comment>
<dbReference type="SUPFAM" id="SSF53335">
    <property type="entry name" value="S-adenosyl-L-methionine-dependent methyltransferases"/>
    <property type="match status" value="1"/>
</dbReference>
<protein>
    <submittedName>
        <fullName evidence="1">Uncharacterized protein</fullName>
    </submittedName>
</protein>
<dbReference type="EMBL" id="LAZR01037986">
    <property type="protein sequence ID" value="KKL20728.1"/>
    <property type="molecule type" value="Genomic_DNA"/>
</dbReference>
<dbReference type="InterPro" id="IPR029063">
    <property type="entry name" value="SAM-dependent_MTases_sf"/>
</dbReference>
<dbReference type="Gene3D" id="3.40.50.150">
    <property type="entry name" value="Vaccinia Virus protein VP39"/>
    <property type="match status" value="1"/>
</dbReference>
<organism evidence="1">
    <name type="scientific">marine sediment metagenome</name>
    <dbReference type="NCBI Taxonomy" id="412755"/>
    <lineage>
        <taxon>unclassified sequences</taxon>
        <taxon>metagenomes</taxon>
        <taxon>ecological metagenomes</taxon>
    </lineage>
</organism>
<feature type="non-terminal residue" evidence="1">
    <location>
        <position position="311"/>
    </location>
</feature>
<name>A0A0F9E9M6_9ZZZZ</name>
<gene>
    <name evidence="1" type="ORF">LCGC14_2452550</name>
</gene>
<evidence type="ECO:0000313" key="1">
    <source>
        <dbReference type="EMBL" id="KKL20728.1"/>
    </source>
</evidence>
<proteinExistence type="predicted"/>
<accession>A0A0F9E9M6</accession>
<reference evidence="1" key="1">
    <citation type="journal article" date="2015" name="Nature">
        <title>Complex archaea that bridge the gap between prokaryotes and eukaryotes.</title>
        <authorList>
            <person name="Spang A."/>
            <person name="Saw J.H."/>
            <person name="Jorgensen S.L."/>
            <person name="Zaremba-Niedzwiedzka K."/>
            <person name="Martijn J."/>
            <person name="Lind A.E."/>
            <person name="van Eijk R."/>
            <person name="Schleper C."/>
            <person name="Guy L."/>
            <person name="Ettema T.J."/>
        </authorList>
    </citation>
    <scope>NUCLEOTIDE SEQUENCE</scope>
</reference>